<proteinExistence type="predicted"/>
<gene>
    <name evidence="1" type="ORF">Sspor_27260</name>
</gene>
<dbReference type="InterPro" id="IPR045701">
    <property type="entry name" value="DUF6059"/>
</dbReference>
<sequence>MLHAKRWKSRTVLVKVRRWFAEALLAYGATFIHGEEREAAVRLLTGPAPERSALRFLHEPPPGHPERLRPDIPLSEWELDLGRQLMAGYHRGEEGRTVA</sequence>
<reference evidence="2" key="1">
    <citation type="submission" date="2023-07" db="EMBL/GenBank/DDBJ databases">
        <title>Whole genome shotgun sequence of Streptomyces spororaveus NBRC 15456.</title>
        <authorList>
            <person name="Komaki H."/>
            <person name="Tamura T."/>
        </authorList>
    </citation>
    <scope>NUCLEOTIDE SEQUENCE [LARGE SCALE GENOMIC DNA]</scope>
    <source>
        <strain evidence="2">NBRC 15456</strain>
    </source>
</reference>
<keyword evidence="2" id="KW-1185">Reference proteome</keyword>
<accession>A0ABQ3T9U1</accession>
<dbReference type="Proteomes" id="UP000608522">
    <property type="component" value="Unassembled WGS sequence"/>
</dbReference>
<evidence type="ECO:0000313" key="2">
    <source>
        <dbReference type="Proteomes" id="UP000608522"/>
    </source>
</evidence>
<comment type="caution">
    <text evidence="1">The sequence shown here is derived from an EMBL/GenBank/DDBJ whole genome shotgun (WGS) entry which is preliminary data.</text>
</comment>
<dbReference type="RefSeq" id="WP_202204143.1">
    <property type="nucleotide sequence ID" value="NZ_BAAATO010000005.1"/>
</dbReference>
<organism evidence="1 2">
    <name type="scientific">Streptomyces spororaveus</name>
    <dbReference type="NCBI Taxonomy" id="284039"/>
    <lineage>
        <taxon>Bacteria</taxon>
        <taxon>Bacillati</taxon>
        <taxon>Actinomycetota</taxon>
        <taxon>Actinomycetes</taxon>
        <taxon>Kitasatosporales</taxon>
        <taxon>Streptomycetaceae</taxon>
        <taxon>Streptomyces</taxon>
    </lineage>
</organism>
<dbReference type="EMBL" id="BNED01000005">
    <property type="protein sequence ID" value="GHI77165.1"/>
    <property type="molecule type" value="Genomic_DNA"/>
</dbReference>
<protein>
    <submittedName>
        <fullName evidence="1">Uncharacterized protein</fullName>
    </submittedName>
</protein>
<evidence type="ECO:0000313" key="1">
    <source>
        <dbReference type="EMBL" id="GHI77165.1"/>
    </source>
</evidence>
<dbReference type="Pfam" id="PF19534">
    <property type="entry name" value="DUF6059"/>
    <property type="match status" value="1"/>
</dbReference>
<name>A0ABQ3T9U1_9ACTN</name>